<dbReference type="Proteomes" id="UP000824179">
    <property type="component" value="Unassembled WGS sequence"/>
</dbReference>
<dbReference type="PANTHER" id="PTHR43185">
    <property type="entry name" value="FERROUS IRON TRANSPORT PROTEIN B"/>
    <property type="match status" value="1"/>
</dbReference>
<reference evidence="3" key="1">
    <citation type="submission" date="2020-10" db="EMBL/GenBank/DDBJ databases">
        <authorList>
            <person name="Gilroy R."/>
        </authorList>
    </citation>
    <scope>NUCLEOTIDE SEQUENCE</scope>
    <source>
        <strain evidence="3">ChiW25-3613</strain>
    </source>
</reference>
<feature type="transmembrane region" description="Helical" evidence="1">
    <location>
        <begin position="358"/>
        <end position="377"/>
    </location>
</feature>
<dbReference type="PROSITE" id="PS51711">
    <property type="entry name" value="G_FEOB"/>
    <property type="match status" value="1"/>
</dbReference>
<protein>
    <submittedName>
        <fullName evidence="3">Ferrous iron transporter B</fullName>
    </submittedName>
</protein>
<keyword evidence="1" id="KW-0812">Transmembrane</keyword>
<dbReference type="EMBL" id="DVHB01000006">
    <property type="protein sequence ID" value="HIR38800.1"/>
    <property type="molecule type" value="Genomic_DNA"/>
</dbReference>
<feature type="transmembrane region" description="Helical" evidence="1">
    <location>
        <begin position="496"/>
        <end position="517"/>
    </location>
</feature>
<feature type="domain" description="FeoB-type G" evidence="2">
    <location>
        <begin position="1"/>
        <end position="157"/>
    </location>
</feature>
<feature type="transmembrane region" description="Helical" evidence="1">
    <location>
        <begin position="529"/>
        <end position="550"/>
    </location>
</feature>
<evidence type="ECO:0000259" key="2">
    <source>
        <dbReference type="PROSITE" id="PS51711"/>
    </source>
</evidence>
<accession>A0A9D1AEX6</accession>
<gene>
    <name evidence="3" type="ORF">IAB90_00300</name>
</gene>
<feature type="transmembrane region" description="Helical" evidence="1">
    <location>
        <begin position="188"/>
        <end position="207"/>
    </location>
</feature>
<dbReference type="AlphaFoldDB" id="A0A9D1AEX6"/>
<keyword evidence="1" id="KW-1133">Transmembrane helix</keyword>
<comment type="caution">
    <text evidence="3">The sequence shown here is derived from an EMBL/GenBank/DDBJ whole genome shotgun (WGS) entry which is preliminary data.</text>
</comment>
<dbReference type="InterPro" id="IPR050860">
    <property type="entry name" value="FeoB_GTPase"/>
</dbReference>
<dbReference type="InterPro" id="IPR027417">
    <property type="entry name" value="P-loop_NTPase"/>
</dbReference>
<dbReference type="Gene3D" id="3.40.50.300">
    <property type="entry name" value="P-loop containing nucleotide triphosphate hydrolases"/>
    <property type="match status" value="1"/>
</dbReference>
<feature type="transmembrane region" description="Helical" evidence="1">
    <location>
        <begin position="403"/>
        <end position="427"/>
    </location>
</feature>
<dbReference type="InterPro" id="IPR030389">
    <property type="entry name" value="G_FEOB_dom"/>
</dbReference>
<organism evidence="3 4">
    <name type="scientific">Candidatus Coproplasma stercoripullorum</name>
    <dbReference type="NCBI Taxonomy" id="2840751"/>
    <lineage>
        <taxon>Bacteria</taxon>
        <taxon>Bacillati</taxon>
        <taxon>Bacillota</taxon>
        <taxon>Clostridia</taxon>
        <taxon>Eubacteriales</taxon>
        <taxon>Candidatus Coproplasma</taxon>
    </lineage>
</organism>
<dbReference type="PANTHER" id="PTHR43185:SF1">
    <property type="entry name" value="FE(2+) TRANSPORTER FEOB"/>
    <property type="match status" value="1"/>
</dbReference>
<dbReference type="SUPFAM" id="SSF52540">
    <property type="entry name" value="P-loop containing nucleoside triphosphate hydrolases"/>
    <property type="match status" value="1"/>
</dbReference>
<feature type="transmembrane region" description="Helical" evidence="1">
    <location>
        <begin position="328"/>
        <end position="352"/>
    </location>
</feature>
<dbReference type="InterPro" id="IPR006073">
    <property type="entry name" value="GTP-bd"/>
</dbReference>
<keyword evidence="1" id="KW-0472">Membrane</keyword>
<dbReference type="PRINTS" id="PR00326">
    <property type="entry name" value="GTP1OBG"/>
</dbReference>
<proteinExistence type="predicted"/>
<dbReference type="Pfam" id="PF02421">
    <property type="entry name" value="FeoB_N"/>
    <property type="match status" value="1"/>
</dbReference>
<dbReference type="GO" id="GO:0005886">
    <property type="term" value="C:plasma membrane"/>
    <property type="evidence" value="ECO:0007669"/>
    <property type="project" value="TreeGrafter"/>
</dbReference>
<evidence type="ECO:0000256" key="1">
    <source>
        <dbReference type="SAM" id="Phobius"/>
    </source>
</evidence>
<name>A0A9D1AEX6_9FIRM</name>
<dbReference type="GO" id="GO:0015093">
    <property type="term" value="F:ferrous iron transmembrane transporter activity"/>
    <property type="evidence" value="ECO:0007669"/>
    <property type="project" value="TreeGrafter"/>
</dbReference>
<dbReference type="Pfam" id="PF07670">
    <property type="entry name" value="Gate"/>
    <property type="match status" value="2"/>
</dbReference>
<dbReference type="InterPro" id="IPR011642">
    <property type="entry name" value="Gate_dom"/>
</dbReference>
<evidence type="ECO:0000313" key="4">
    <source>
        <dbReference type="Proteomes" id="UP000824179"/>
    </source>
</evidence>
<reference evidence="3" key="2">
    <citation type="journal article" date="2021" name="PeerJ">
        <title>Extensive microbial diversity within the chicken gut microbiome revealed by metagenomics and culture.</title>
        <authorList>
            <person name="Gilroy R."/>
            <person name="Ravi A."/>
            <person name="Getino M."/>
            <person name="Pursley I."/>
            <person name="Horton D.L."/>
            <person name="Alikhan N.F."/>
            <person name="Baker D."/>
            <person name="Gharbi K."/>
            <person name="Hall N."/>
            <person name="Watson M."/>
            <person name="Adriaenssens E.M."/>
            <person name="Foster-Nyarko E."/>
            <person name="Jarju S."/>
            <person name="Secka A."/>
            <person name="Antonio M."/>
            <person name="Oren A."/>
            <person name="Chaudhuri R.R."/>
            <person name="La Ragione R."/>
            <person name="Hildebrand F."/>
            <person name="Pallen M.J."/>
        </authorList>
    </citation>
    <scope>NUCLEOTIDE SEQUENCE</scope>
    <source>
        <strain evidence="3">ChiW25-3613</strain>
    </source>
</reference>
<feature type="transmembrane region" description="Helical" evidence="1">
    <location>
        <begin position="248"/>
        <end position="269"/>
    </location>
</feature>
<dbReference type="GO" id="GO:0005525">
    <property type="term" value="F:GTP binding"/>
    <property type="evidence" value="ECO:0007669"/>
    <property type="project" value="InterPro"/>
</dbReference>
<sequence length="552" mass="59584">MKAVLAGNPNAGKTTLFNALTHSRLTTGNWHGVTTRPASKTVGGIAYVDVPGMYSFNGYSMEESSAAEEIKSADLVINVVDGLTLENSLSLTRAIISMNKCTVVYVTKLKELKKRGGKLSAAALSGMLGVPVFTDLKELKNYILNYNKNKNKSKKIGAHFSSKIQLNKAYYGGNCALTRAEKLFYNKYFALFFFIFSIILMFFFAFYKGMPGDALKGLTEELISVKLKGAVQSLLPAGKVCSLVCDGIIGGAGGVLSFIPQLCVLYLFLTLLDESGVMSALSFITDGVFKRVRLSGRAAFSLVSGFGCTAAAILTTRGFTSRDTQRRAIAALVYIPCGAKMPVFLTLLSPLFSNPFPVITAFYFAGIALSLLACLVVRGREEELLSEVTPIALPSPARVLNKLFFYIKGFIIKVVTSVMLFCVASWFLSNFTFTLSPCELDDSMLAEVSRFLTPLFAPMGLDDWRLAYAMISGFAAKENVAATINMLMPGGAGLDMAGVLAASTFLLMCPACISAFSASCKEAGVKATLALFFFQLATCFIAAYIVHFLFSL</sequence>
<evidence type="ECO:0000313" key="3">
    <source>
        <dbReference type="EMBL" id="HIR38800.1"/>
    </source>
</evidence>